<evidence type="ECO:0000313" key="1">
    <source>
        <dbReference type="EMBL" id="GAA4979008.1"/>
    </source>
</evidence>
<organism evidence="1 2">
    <name type="scientific">Kineococcus glutinatus</name>
    <dbReference type="NCBI Taxonomy" id="1070872"/>
    <lineage>
        <taxon>Bacteria</taxon>
        <taxon>Bacillati</taxon>
        <taxon>Actinomycetota</taxon>
        <taxon>Actinomycetes</taxon>
        <taxon>Kineosporiales</taxon>
        <taxon>Kineosporiaceae</taxon>
        <taxon>Kineococcus</taxon>
    </lineage>
</organism>
<name>A0ABP9HUH0_9ACTN</name>
<gene>
    <name evidence="1" type="ORF">GCM10023225_19470</name>
</gene>
<accession>A0ABP9HUH0</accession>
<comment type="caution">
    <text evidence="1">The sequence shown here is derived from an EMBL/GenBank/DDBJ whole genome shotgun (WGS) entry which is preliminary data.</text>
</comment>
<dbReference type="RefSeq" id="WP_345712303.1">
    <property type="nucleotide sequence ID" value="NZ_BAABIL010000269.1"/>
</dbReference>
<reference evidence="2" key="1">
    <citation type="journal article" date="2019" name="Int. J. Syst. Evol. Microbiol.">
        <title>The Global Catalogue of Microorganisms (GCM) 10K type strain sequencing project: providing services to taxonomists for standard genome sequencing and annotation.</title>
        <authorList>
            <consortium name="The Broad Institute Genomics Platform"/>
            <consortium name="The Broad Institute Genome Sequencing Center for Infectious Disease"/>
            <person name="Wu L."/>
            <person name="Ma J."/>
        </authorList>
    </citation>
    <scope>NUCLEOTIDE SEQUENCE [LARGE SCALE GENOMIC DNA]</scope>
    <source>
        <strain evidence="2">JCM 18126</strain>
    </source>
</reference>
<evidence type="ECO:0000313" key="2">
    <source>
        <dbReference type="Proteomes" id="UP001501195"/>
    </source>
</evidence>
<dbReference type="InterPro" id="IPR021456">
    <property type="entry name" value="DUF3107"/>
</dbReference>
<dbReference type="Proteomes" id="UP001501195">
    <property type="component" value="Unassembled WGS sequence"/>
</dbReference>
<dbReference type="EMBL" id="BAABIL010000269">
    <property type="protein sequence ID" value="GAA4979008.1"/>
    <property type="molecule type" value="Genomic_DNA"/>
</dbReference>
<keyword evidence="2" id="KW-1185">Reference proteome</keyword>
<protein>
    <submittedName>
        <fullName evidence="1">DUF3107 domain-containing protein</fullName>
    </submittedName>
</protein>
<sequence>MEVRIGVQDVARELVLESEQSPDEISAAVTAALAEGGTLRLRDVKGREVIVPGSVIGYVDIGAAEVRHVGFTIA</sequence>
<proteinExistence type="predicted"/>
<dbReference type="Pfam" id="PF11305">
    <property type="entry name" value="DUF3107"/>
    <property type="match status" value="1"/>
</dbReference>